<dbReference type="RefSeq" id="WP_381828514.1">
    <property type="nucleotide sequence ID" value="NZ_JBHTCF010000003.1"/>
</dbReference>
<keyword evidence="3" id="KW-1185">Reference proteome</keyword>
<dbReference type="SUPFAM" id="SSF103196">
    <property type="entry name" value="Roadblock/LC7 domain"/>
    <property type="match status" value="1"/>
</dbReference>
<evidence type="ECO:0000259" key="1">
    <source>
        <dbReference type="SMART" id="SM00960"/>
    </source>
</evidence>
<protein>
    <submittedName>
        <fullName evidence="2">Roadblock/LC7 domain-containing protein</fullName>
    </submittedName>
</protein>
<gene>
    <name evidence="2" type="ORF">ACFQVC_08730</name>
</gene>
<evidence type="ECO:0000313" key="3">
    <source>
        <dbReference type="Proteomes" id="UP001596523"/>
    </source>
</evidence>
<dbReference type="Gene3D" id="3.30.450.30">
    <property type="entry name" value="Dynein light chain 2a, cytoplasmic"/>
    <property type="match status" value="1"/>
</dbReference>
<evidence type="ECO:0000313" key="2">
    <source>
        <dbReference type="EMBL" id="MFC7304292.1"/>
    </source>
</evidence>
<reference evidence="3" key="1">
    <citation type="journal article" date="2019" name="Int. J. Syst. Evol. Microbiol.">
        <title>The Global Catalogue of Microorganisms (GCM) 10K type strain sequencing project: providing services to taxonomists for standard genome sequencing and annotation.</title>
        <authorList>
            <consortium name="The Broad Institute Genomics Platform"/>
            <consortium name="The Broad Institute Genome Sequencing Center for Infectious Disease"/>
            <person name="Wu L."/>
            <person name="Ma J."/>
        </authorList>
    </citation>
    <scope>NUCLEOTIDE SEQUENCE [LARGE SCALE GENOMIC DNA]</scope>
    <source>
        <strain evidence="3">SYNS20</strain>
    </source>
</reference>
<dbReference type="Pfam" id="PF03259">
    <property type="entry name" value="Robl_LC7"/>
    <property type="match status" value="1"/>
</dbReference>
<organism evidence="2 3">
    <name type="scientific">Streptomyces monticola</name>
    <dbReference type="NCBI Taxonomy" id="2666263"/>
    <lineage>
        <taxon>Bacteria</taxon>
        <taxon>Bacillati</taxon>
        <taxon>Actinomycetota</taxon>
        <taxon>Actinomycetes</taxon>
        <taxon>Kitasatosporales</taxon>
        <taxon>Streptomycetaceae</taxon>
        <taxon>Streptomyces</taxon>
    </lineage>
</organism>
<comment type="caution">
    <text evidence="2">The sequence shown here is derived from an EMBL/GenBank/DDBJ whole genome shotgun (WGS) entry which is preliminary data.</text>
</comment>
<dbReference type="InterPro" id="IPR004942">
    <property type="entry name" value="Roadblock/LAMTOR2_dom"/>
</dbReference>
<accession>A0ABW2JEZ3</accession>
<sequence>MLSVPHRSASPSTSAARPVETATRLVTDFCARTPGAAFAVLHSTEGLVLSASDGVRTDDAERLAALAAGLGALTRSAAEAYGGGWVNATTVDMGRHHLCLIPVDARASLVFLANERGEPAHVMYEAARTAHELARLLDGPGQGDLCRLFLGTY</sequence>
<feature type="domain" description="Roadblock/LAMTOR2" evidence="1">
    <location>
        <begin position="23"/>
        <end position="113"/>
    </location>
</feature>
<dbReference type="PANTHER" id="PTHR36222">
    <property type="entry name" value="SERINE PROTEASE INHIBITOR RV3364C"/>
    <property type="match status" value="1"/>
</dbReference>
<dbReference type="EMBL" id="JBHTCF010000003">
    <property type="protein sequence ID" value="MFC7304292.1"/>
    <property type="molecule type" value="Genomic_DNA"/>
</dbReference>
<dbReference type="SMART" id="SM00960">
    <property type="entry name" value="Robl_LC7"/>
    <property type="match status" value="1"/>
</dbReference>
<dbReference type="InterPro" id="IPR053141">
    <property type="entry name" value="Mycobact_SerProt_Inhib_Rv3364c"/>
</dbReference>
<name>A0ABW2JEZ3_9ACTN</name>
<dbReference type="PANTHER" id="PTHR36222:SF1">
    <property type="entry name" value="SERINE PROTEASE INHIBITOR RV3364C"/>
    <property type="match status" value="1"/>
</dbReference>
<proteinExistence type="predicted"/>
<dbReference type="Proteomes" id="UP001596523">
    <property type="component" value="Unassembled WGS sequence"/>
</dbReference>